<evidence type="ECO:0000256" key="8">
    <source>
        <dbReference type="SAM" id="Phobius"/>
    </source>
</evidence>
<dbReference type="InterPro" id="IPR020846">
    <property type="entry name" value="MFS_dom"/>
</dbReference>
<feature type="transmembrane region" description="Helical" evidence="8">
    <location>
        <begin position="61"/>
        <end position="78"/>
    </location>
</feature>
<feature type="transmembrane region" description="Helical" evidence="8">
    <location>
        <begin position="494"/>
        <end position="515"/>
    </location>
</feature>
<evidence type="ECO:0000256" key="4">
    <source>
        <dbReference type="ARBA" id="ARBA00022475"/>
    </source>
</evidence>
<accession>A0A087PM51</accession>
<evidence type="ECO:0000256" key="5">
    <source>
        <dbReference type="ARBA" id="ARBA00022692"/>
    </source>
</evidence>
<protein>
    <submittedName>
        <fullName evidence="10">Disulfide bond formation protein DsbA</fullName>
    </submittedName>
</protein>
<dbReference type="InterPro" id="IPR011701">
    <property type="entry name" value="MFS"/>
</dbReference>
<feature type="transmembrane region" description="Helical" evidence="8">
    <location>
        <begin position="338"/>
        <end position="359"/>
    </location>
</feature>
<dbReference type="GeneID" id="29558976"/>
<evidence type="ECO:0000313" key="12">
    <source>
        <dbReference type="Proteomes" id="UP000075526"/>
    </source>
</evidence>
<dbReference type="AlphaFoldDB" id="A0A087PM51"/>
<feature type="transmembrane region" description="Helical" evidence="8">
    <location>
        <begin position="21"/>
        <end position="41"/>
    </location>
</feature>
<organism evidence="10 12">
    <name type="scientific">Acetobacter malorum</name>
    <dbReference type="NCBI Taxonomy" id="178901"/>
    <lineage>
        <taxon>Bacteria</taxon>
        <taxon>Pseudomonadati</taxon>
        <taxon>Pseudomonadota</taxon>
        <taxon>Alphaproteobacteria</taxon>
        <taxon>Acetobacterales</taxon>
        <taxon>Acetobacteraceae</taxon>
        <taxon>Acetobacter</taxon>
    </lineage>
</organism>
<dbReference type="NCBIfam" id="TIGR00711">
    <property type="entry name" value="efflux_EmrB"/>
    <property type="match status" value="1"/>
</dbReference>
<feature type="transmembrane region" description="Helical" evidence="8">
    <location>
        <begin position="143"/>
        <end position="163"/>
    </location>
</feature>
<dbReference type="PRINTS" id="PR01036">
    <property type="entry name" value="TCRTETB"/>
</dbReference>
<feature type="transmembrane region" description="Helical" evidence="8">
    <location>
        <begin position="175"/>
        <end position="195"/>
    </location>
</feature>
<evidence type="ECO:0000256" key="6">
    <source>
        <dbReference type="ARBA" id="ARBA00022989"/>
    </source>
</evidence>
<keyword evidence="5 8" id="KW-0812">Transmembrane</keyword>
<comment type="caution">
    <text evidence="10">The sequence shown here is derived from an EMBL/GenBank/DDBJ whole genome shotgun (WGS) entry which is preliminary data.</text>
</comment>
<dbReference type="Proteomes" id="UP000075526">
    <property type="component" value="Unassembled WGS sequence"/>
</dbReference>
<evidence type="ECO:0000259" key="9">
    <source>
        <dbReference type="PROSITE" id="PS50850"/>
    </source>
</evidence>
<evidence type="ECO:0000256" key="2">
    <source>
        <dbReference type="ARBA" id="ARBA00008537"/>
    </source>
</evidence>
<gene>
    <name evidence="10" type="ORF">AD933_14745</name>
    <name evidence="11" type="ORF">AD953_14680</name>
</gene>
<keyword evidence="7 8" id="KW-0472">Membrane</keyword>
<comment type="subcellular location">
    <subcellularLocation>
        <location evidence="1">Cell membrane</location>
        <topology evidence="1">Multi-pass membrane protein</topology>
    </subcellularLocation>
</comment>
<evidence type="ECO:0000313" key="10">
    <source>
        <dbReference type="EMBL" id="KXV13705.1"/>
    </source>
</evidence>
<dbReference type="Gene3D" id="1.20.1720.10">
    <property type="entry name" value="Multidrug resistance protein D"/>
    <property type="match status" value="1"/>
</dbReference>
<feature type="transmembrane region" description="Helical" evidence="8">
    <location>
        <begin position="371"/>
        <end position="394"/>
    </location>
</feature>
<dbReference type="PANTHER" id="PTHR42718">
    <property type="entry name" value="MAJOR FACILITATOR SUPERFAMILY MULTIDRUG TRANSPORTER MFSC"/>
    <property type="match status" value="1"/>
</dbReference>
<evidence type="ECO:0000313" key="13">
    <source>
        <dbReference type="Proteomes" id="UP000075538"/>
    </source>
</evidence>
<evidence type="ECO:0000313" key="11">
    <source>
        <dbReference type="EMBL" id="KXV73783.1"/>
    </source>
</evidence>
<sequence>MSAQDEVAAGGWKPKHNPWSVAFIVTMAAFMEILDTTIVNVSLPHIAGSLSSTYDDATWTLTAYLVANGIVLTISGWLGKVFGRKRYFLVCIVMFTVSSFLCGMATSLGELIVFRMMQGFFGGGLQPNQQSIILDSFPPEKRAAAFGLTAIAAVVGPVIGPTLGGWITDNFSWRWIFFINVPFGILTTLGVAALVEDPPWARKRKAPVDLIGISLITIGFSCLEVMVDRGEDADWFGSTFIRVMCVLAVLGLGGAVMWLLHTDKPAVDLRVFKDRNFAVGTAMMGAMGALLYSSAIIVPQFAQQVMGYTATLAGLVLSPGGIAVIILIPIVGKLMSIFSVRSVIALGFALMGLSLFFSAQLTPLLDFKHLVFFRMSQTACLAFLFVPLSTIAYSTIPGHLNADASALFSMSRNVLGSLAISGATALLMERKQAHQAHMVHWMTPYNQPYNEYLTQAQNAGINRGLTPENAQAVAQHVQYLEFSRQVAMLTYNEVFMILGIGAFLCVPFCFLLSNIKSGGKPTGAH</sequence>
<dbReference type="EMBL" id="LHZZ01000641">
    <property type="protein sequence ID" value="KXV73783.1"/>
    <property type="molecule type" value="Genomic_DNA"/>
</dbReference>
<dbReference type="PANTHER" id="PTHR42718:SF9">
    <property type="entry name" value="MAJOR FACILITATOR SUPERFAMILY MULTIDRUG TRANSPORTER MFSC"/>
    <property type="match status" value="1"/>
</dbReference>
<evidence type="ECO:0000256" key="1">
    <source>
        <dbReference type="ARBA" id="ARBA00004651"/>
    </source>
</evidence>
<dbReference type="InterPro" id="IPR036259">
    <property type="entry name" value="MFS_trans_sf"/>
</dbReference>
<dbReference type="SUPFAM" id="SSF103473">
    <property type="entry name" value="MFS general substrate transporter"/>
    <property type="match status" value="1"/>
</dbReference>
<dbReference type="GO" id="GO:0005886">
    <property type="term" value="C:plasma membrane"/>
    <property type="evidence" value="ECO:0007669"/>
    <property type="project" value="UniProtKB-SubCell"/>
</dbReference>
<keyword evidence="6 8" id="KW-1133">Transmembrane helix</keyword>
<feature type="transmembrane region" description="Helical" evidence="8">
    <location>
        <begin position="280"/>
        <end position="298"/>
    </location>
</feature>
<evidence type="ECO:0000256" key="3">
    <source>
        <dbReference type="ARBA" id="ARBA00022448"/>
    </source>
</evidence>
<keyword evidence="4" id="KW-1003">Cell membrane</keyword>
<feature type="transmembrane region" description="Helical" evidence="8">
    <location>
        <begin position="239"/>
        <end position="260"/>
    </location>
</feature>
<feature type="transmembrane region" description="Helical" evidence="8">
    <location>
        <begin position="87"/>
        <end position="108"/>
    </location>
</feature>
<dbReference type="CDD" id="cd17503">
    <property type="entry name" value="MFS_LmrB_MDR_like"/>
    <property type="match status" value="1"/>
</dbReference>
<feature type="domain" description="Major facilitator superfamily (MFS) profile" evidence="9">
    <location>
        <begin position="21"/>
        <end position="517"/>
    </location>
</feature>
<evidence type="ECO:0000256" key="7">
    <source>
        <dbReference type="ARBA" id="ARBA00023136"/>
    </source>
</evidence>
<dbReference type="PATRIC" id="fig|178901.10.peg.2398"/>
<keyword evidence="3" id="KW-0813">Transport</keyword>
<dbReference type="InterPro" id="IPR004638">
    <property type="entry name" value="EmrB-like"/>
</dbReference>
<dbReference type="GO" id="GO:0022857">
    <property type="term" value="F:transmembrane transporter activity"/>
    <property type="evidence" value="ECO:0007669"/>
    <property type="project" value="InterPro"/>
</dbReference>
<name>A0A087PM51_9PROT</name>
<comment type="similarity">
    <text evidence="2">Belongs to the major facilitator superfamily. EmrB family.</text>
</comment>
<dbReference type="EMBL" id="LHZF01000176">
    <property type="protein sequence ID" value="KXV13705.1"/>
    <property type="molecule type" value="Genomic_DNA"/>
</dbReference>
<dbReference type="RefSeq" id="WP_043552305.1">
    <property type="nucleotide sequence ID" value="NZ_CALAZD010000025.1"/>
</dbReference>
<dbReference type="PROSITE" id="PS50850">
    <property type="entry name" value="MFS"/>
    <property type="match status" value="1"/>
</dbReference>
<dbReference type="Pfam" id="PF07690">
    <property type="entry name" value="MFS_1"/>
    <property type="match status" value="1"/>
</dbReference>
<proteinExistence type="inferred from homology"/>
<reference evidence="12 13" key="1">
    <citation type="submission" date="2015-06" db="EMBL/GenBank/DDBJ databases">
        <title>Improved classification and identification of acetic acid bacteria using matrix-assisted laser desorption/ionization time-of-flight mass spectrometry; Gluconobacter nephelii and Gluconobacter uchimurae are later heterotypic synonyms of Gluconobacter japonicus and Gluconobacter oxydans, respectively.</title>
        <authorList>
            <person name="Li L."/>
            <person name="Cleenwerck I."/>
            <person name="De Vuyst L."/>
            <person name="Vandamme P."/>
        </authorList>
    </citation>
    <scope>NUCLEOTIDE SEQUENCE [LARGE SCALE GENOMIC DNA]</scope>
    <source>
        <strain evidence="10 12">LMG 1552</strain>
        <strain evidence="11 13">LMG 1604</strain>
    </source>
</reference>
<feature type="transmembrane region" description="Helical" evidence="8">
    <location>
        <begin position="207"/>
        <end position="227"/>
    </location>
</feature>
<feature type="transmembrane region" description="Helical" evidence="8">
    <location>
        <begin position="406"/>
        <end position="428"/>
    </location>
</feature>
<dbReference type="Proteomes" id="UP000075538">
    <property type="component" value="Unassembled WGS sequence"/>
</dbReference>
<dbReference type="Gene3D" id="1.20.1250.20">
    <property type="entry name" value="MFS general substrate transporter like domains"/>
    <property type="match status" value="1"/>
</dbReference>
<feature type="transmembrane region" description="Helical" evidence="8">
    <location>
        <begin position="310"/>
        <end position="332"/>
    </location>
</feature>